<reference evidence="1 2" key="1">
    <citation type="submission" date="2018-03" db="EMBL/GenBank/DDBJ databases">
        <title>Alkalicoccus saliphilus sp. nov., isolated from a mineral pool.</title>
        <authorList>
            <person name="Zhao B."/>
        </authorList>
    </citation>
    <scope>NUCLEOTIDE SEQUENCE [LARGE SCALE GENOMIC DNA]</scope>
    <source>
        <strain evidence="1 2">6AG</strain>
    </source>
</reference>
<dbReference type="InterPro" id="IPR018699">
    <property type="entry name" value="DUF2203"/>
</dbReference>
<evidence type="ECO:0000313" key="1">
    <source>
        <dbReference type="EMBL" id="PTL39526.1"/>
    </source>
</evidence>
<dbReference type="EMBL" id="PZJJ01000006">
    <property type="protein sequence ID" value="PTL39526.1"/>
    <property type="molecule type" value="Genomic_DNA"/>
</dbReference>
<dbReference type="PIRSF" id="PIRSF016498">
    <property type="entry name" value="UCP016498"/>
    <property type="match status" value="1"/>
</dbReference>
<dbReference type="RefSeq" id="WP_107584119.1">
    <property type="nucleotide sequence ID" value="NZ_PZJJ01000006.1"/>
</dbReference>
<dbReference type="Proteomes" id="UP000240509">
    <property type="component" value="Unassembled WGS sequence"/>
</dbReference>
<dbReference type="AlphaFoldDB" id="A0A2T4U812"/>
<gene>
    <name evidence="1" type="ORF">C6Y45_05655</name>
</gene>
<keyword evidence="2" id="KW-1185">Reference proteome</keyword>
<evidence type="ECO:0000313" key="2">
    <source>
        <dbReference type="Proteomes" id="UP000240509"/>
    </source>
</evidence>
<sequence length="130" mass="15199">MAKKYFTAEQANRLLPLVKEEIQELKQIQKSFEEKWKLHRKLKEGHQNVQTETKSLFTLECELEFMEIQAQLHVNNIQSTGAVLKGIEPALVDFPSFKGREEVYLCWREGEEEISFYHGLQDGYGGRKPL</sequence>
<dbReference type="Pfam" id="PF09969">
    <property type="entry name" value="DUF2203"/>
    <property type="match status" value="1"/>
</dbReference>
<name>A0A2T4U812_9BACI</name>
<accession>A0A2T4U812</accession>
<organism evidence="1 2">
    <name type="scientific">Alkalicoccus saliphilus</name>
    <dbReference type="NCBI Taxonomy" id="200989"/>
    <lineage>
        <taxon>Bacteria</taxon>
        <taxon>Bacillati</taxon>
        <taxon>Bacillota</taxon>
        <taxon>Bacilli</taxon>
        <taxon>Bacillales</taxon>
        <taxon>Bacillaceae</taxon>
        <taxon>Alkalicoccus</taxon>
    </lineage>
</organism>
<comment type="caution">
    <text evidence="1">The sequence shown here is derived from an EMBL/GenBank/DDBJ whole genome shotgun (WGS) entry which is preliminary data.</text>
</comment>
<proteinExistence type="predicted"/>
<protein>
    <submittedName>
        <fullName evidence="1">DUF2203 domain-containing protein</fullName>
    </submittedName>
</protein>
<dbReference type="OrthoDB" id="9802910at2"/>